<name>A0A318XFY8_9FIRM</name>
<proteinExistence type="inferred from homology"/>
<keyword evidence="2 5" id="KW-0808">Transferase</keyword>
<dbReference type="EMBL" id="QKMR01000031">
    <property type="protein sequence ID" value="PYG84791.1"/>
    <property type="molecule type" value="Genomic_DNA"/>
</dbReference>
<dbReference type="Gene3D" id="3.40.50.150">
    <property type="entry name" value="Vaccinia Virus protein VP39"/>
    <property type="match status" value="1"/>
</dbReference>
<comment type="similarity">
    <text evidence="5">Belongs to the class I-like SAM-binding methyltransferase superfamily. C5-methyltransferase family.</text>
</comment>
<dbReference type="AlphaFoldDB" id="A0A318XFY8"/>
<dbReference type="Proteomes" id="UP000248132">
    <property type="component" value="Unassembled WGS sequence"/>
</dbReference>
<dbReference type="PROSITE" id="PS51679">
    <property type="entry name" value="SAM_MT_C5"/>
    <property type="match status" value="1"/>
</dbReference>
<protein>
    <submittedName>
        <fullName evidence="6">DNA (Cytosine-5)-methyltransferase 1</fullName>
    </submittedName>
</protein>
<dbReference type="PROSITE" id="PS00094">
    <property type="entry name" value="C5_MTASE_1"/>
    <property type="match status" value="1"/>
</dbReference>
<reference evidence="6 7" key="1">
    <citation type="submission" date="2018-06" db="EMBL/GenBank/DDBJ databases">
        <title>Genomic Encyclopedia of Type Strains, Phase I: the one thousand microbial genomes (KMG-I) project.</title>
        <authorList>
            <person name="Kyrpides N."/>
        </authorList>
    </citation>
    <scope>NUCLEOTIDE SEQUENCE [LARGE SCALE GENOMIC DNA]</scope>
    <source>
        <strain evidence="6 7">DSM 19573</strain>
    </source>
</reference>
<dbReference type="InterPro" id="IPR018117">
    <property type="entry name" value="C5_DNA_meth_AS"/>
</dbReference>
<dbReference type="GO" id="GO:0008168">
    <property type="term" value="F:methyltransferase activity"/>
    <property type="evidence" value="ECO:0007669"/>
    <property type="project" value="UniProtKB-KW"/>
</dbReference>
<evidence type="ECO:0000256" key="4">
    <source>
        <dbReference type="ARBA" id="ARBA00022747"/>
    </source>
</evidence>
<keyword evidence="4" id="KW-0680">Restriction system</keyword>
<keyword evidence="1 5" id="KW-0489">Methyltransferase</keyword>
<accession>A0A318XFY8</accession>
<feature type="active site" evidence="5">
    <location>
        <position position="74"/>
    </location>
</feature>
<dbReference type="OrthoDB" id="9813719at2"/>
<evidence type="ECO:0000256" key="5">
    <source>
        <dbReference type="PROSITE-ProRule" id="PRU01016"/>
    </source>
</evidence>
<dbReference type="RefSeq" id="WP_110463530.1">
    <property type="nucleotide sequence ID" value="NZ_QKMR01000031.1"/>
</dbReference>
<gene>
    <name evidence="6" type="ORF">LY28_03584</name>
</gene>
<evidence type="ECO:0000313" key="7">
    <source>
        <dbReference type="Proteomes" id="UP000248132"/>
    </source>
</evidence>
<keyword evidence="7" id="KW-1185">Reference proteome</keyword>
<comment type="caution">
    <text evidence="6">The sequence shown here is derived from an EMBL/GenBank/DDBJ whole genome shotgun (WGS) entry which is preliminary data.</text>
</comment>
<evidence type="ECO:0000256" key="3">
    <source>
        <dbReference type="ARBA" id="ARBA00022691"/>
    </source>
</evidence>
<sequence>MSKLTLGSLFDGSGGFPLGAVINDITPIWASEIEPFPIRVTTKRLPFVKHYGDIRKINGAEIEPVDIITFGSPCTDMSVAGKRAGLDGKQSALFYEAIRIIKEMRCKTNGKCPRYAVWENVPGAFSSGKGKDFRAVLNEIAKVKDETLDVPMPDKDKWLCAGEIMGDDFSIAWRTIDAQFWGVAQRRRRIYLVADFADKCAGKILFEFESLSGYSPKSIKPWQTTARDAEGCVGTPISFEPGAASRLGNHYWQNSACTLRADMGDNQLAVAIENHPADNRIKIDESGTIQTLTSRMGTGGGNVPLVMNERQDALTIEEDKANTLTGTDYKGTQCVFEPNCDLKPVTLKIRCGCEGGGKGALVQADKSATLSCNNEQTVFVPFCKGKSNEQVVKTYGICSDKSNSMLSNNPNSGIYEADTSRTLDATGGNPSCNQGGIAVVALQGSMIGRADKNGPQGNGINEDICFSLNTIDHHAVAYAMTTGCYSEINKEIAAPLMARDYKDAPIVTQPSYGIDRAAFN</sequence>
<dbReference type="InterPro" id="IPR029063">
    <property type="entry name" value="SAM-dependent_MTases_sf"/>
</dbReference>
<organism evidence="6 7">
    <name type="scientific">Ruminiclostridium sufflavum DSM 19573</name>
    <dbReference type="NCBI Taxonomy" id="1121337"/>
    <lineage>
        <taxon>Bacteria</taxon>
        <taxon>Bacillati</taxon>
        <taxon>Bacillota</taxon>
        <taxon>Clostridia</taxon>
        <taxon>Eubacteriales</taxon>
        <taxon>Oscillospiraceae</taxon>
        <taxon>Ruminiclostridium</taxon>
    </lineage>
</organism>
<keyword evidence="3 5" id="KW-0949">S-adenosyl-L-methionine</keyword>
<dbReference type="SUPFAM" id="SSF53335">
    <property type="entry name" value="S-adenosyl-L-methionine-dependent methyltransferases"/>
    <property type="match status" value="1"/>
</dbReference>
<evidence type="ECO:0000313" key="6">
    <source>
        <dbReference type="EMBL" id="PYG84791.1"/>
    </source>
</evidence>
<dbReference type="Pfam" id="PF00145">
    <property type="entry name" value="DNA_methylase"/>
    <property type="match status" value="1"/>
</dbReference>
<dbReference type="PRINTS" id="PR00105">
    <property type="entry name" value="C5METTRFRASE"/>
</dbReference>
<dbReference type="GO" id="GO:0009307">
    <property type="term" value="P:DNA restriction-modification system"/>
    <property type="evidence" value="ECO:0007669"/>
    <property type="project" value="UniProtKB-KW"/>
</dbReference>
<dbReference type="GO" id="GO:0032259">
    <property type="term" value="P:methylation"/>
    <property type="evidence" value="ECO:0007669"/>
    <property type="project" value="UniProtKB-KW"/>
</dbReference>
<evidence type="ECO:0000256" key="1">
    <source>
        <dbReference type="ARBA" id="ARBA00022603"/>
    </source>
</evidence>
<dbReference type="InterPro" id="IPR001525">
    <property type="entry name" value="C5_MeTfrase"/>
</dbReference>
<evidence type="ECO:0000256" key="2">
    <source>
        <dbReference type="ARBA" id="ARBA00022679"/>
    </source>
</evidence>